<dbReference type="InterPro" id="IPR001497">
    <property type="entry name" value="MethylDNA_cys_MeTrfase_AS"/>
</dbReference>
<evidence type="ECO:0000259" key="9">
    <source>
        <dbReference type="Pfam" id="PF01035"/>
    </source>
</evidence>
<dbReference type="InterPro" id="IPR036388">
    <property type="entry name" value="WH-like_DNA-bd_sf"/>
</dbReference>
<evidence type="ECO:0000259" key="10">
    <source>
        <dbReference type="Pfam" id="PF02870"/>
    </source>
</evidence>
<feature type="domain" description="Methylated-DNA-[protein]-cysteine S-methyltransferase DNA binding" evidence="9">
    <location>
        <begin position="77"/>
        <end position="156"/>
    </location>
</feature>
<dbReference type="PANTHER" id="PTHR10815:SF5">
    <property type="entry name" value="METHYLATED-DNA--PROTEIN-CYSTEINE METHYLTRANSFERASE"/>
    <property type="match status" value="1"/>
</dbReference>
<dbReference type="InterPro" id="IPR014048">
    <property type="entry name" value="MethylDNA_cys_MeTrfase_DNA-bd"/>
</dbReference>
<dbReference type="AlphaFoldDB" id="A0A1I5JMA9"/>
<dbReference type="SUPFAM" id="SSF53155">
    <property type="entry name" value="Methylated DNA-protein cysteine methyltransferase domain"/>
    <property type="match status" value="1"/>
</dbReference>
<keyword evidence="3 8" id="KW-0489">Methyltransferase</keyword>
<evidence type="ECO:0000256" key="6">
    <source>
        <dbReference type="ARBA" id="ARBA00023204"/>
    </source>
</evidence>
<dbReference type="Pfam" id="PF02870">
    <property type="entry name" value="Methyltransf_1N"/>
    <property type="match status" value="1"/>
</dbReference>
<dbReference type="GO" id="GO:0032259">
    <property type="term" value="P:methylation"/>
    <property type="evidence" value="ECO:0007669"/>
    <property type="project" value="UniProtKB-KW"/>
</dbReference>
<dbReference type="GO" id="GO:0005737">
    <property type="term" value="C:cytoplasm"/>
    <property type="evidence" value="ECO:0007669"/>
    <property type="project" value="UniProtKB-SubCell"/>
</dbReference>
<reference evidence="11 12" key="1">
    <citation type="submission" date="2016-10" db="EMBL/GenBank/DDBJ databases">
        <authorList>
            <person name="de Groot N.N."/>
        </authorList>
    </citation>
    <scope>NUCLEOTIDE SEQUENCE [LARGE SCALE GENOMIC DNA]</scope>
    <source>
        <strain evidence="11 12">DSM 15893</strain>
    </source>
</reference>
<dbReference type="RefSeq" id="WP_017016205.1">
    <property type="nucleotide sequence ID" value="NZ_FOWR01000001.1"/>
</dbReference>
<dbReference type="PANTHER" id="PTHR10815">
    <property type="entry name" value="METHYLATED-DNA--PROTEIN-CYSTEINE METHYLTRANSFERASE"/>
    <property type="match status" value="1"/>
</dbReference>
<organism evidence="11 12">
    <name type="scientific">Enterovibrio norvegicus DSM 15893</name>
    <dbReference type="NCBI Taxonomy" id="1121869"/>
    <lineage>
        <taxon>Bacteria</taxon>
        <taxon>Pseudomonadati</taxon>
        <taxon>Pseudomonadota</taxon>
        <taxon>Gammaproteobacteria</taxon>
        <taxon>Vibrionales</taxon>
        <taxon>Vibrionaceae</taxon>
        <taxon>Enterovibrio</taxon>
    </lineage>
</organism>
<proteinExistence type="inferred from homology"/>
<sequence>MTNYRYEYDSPLGVIILTASEKGLTSLTLPNYKYDIPTSEDDVIAHEPFETVIAQLDRYFAGEAIEFDVPLDLLGTDFQCTVWKALQTIPAGETLSYGELAQRIERPTASRAVGAANGQNPVSIIVPCHRVIGKNGTLTGYASGLDAKQWLLKHEQKMAADTFSLSPLTSVEPTA</sequence>
<evidence type="ECO:0000256" key="5">
    <source>
        <dbReference type="ARBA" id="ARBA00022763"/>
    </source>
</evidence>
<feature type="domain" description="Methylguanine DNA methyltransferase ribonuclease-like" evidence="10">
    <location>
        <begin position="8"/>
        <end position="73"/>
    </location>
</feature>
<comment type="catalytic activity">
    <reaction evidence="1 8">
        <text>a 4-O-methyl-thymidine in DNA + L-cysteinyl-[protein] = a thymidine in DNA + S-methyl-L-cysteinyl-[protein]</text>
        <dbReference type="Rhea" id="RHEA:53428"/>
        <dbReference type="Rhea" id="RHEA-COMP:10131"/>
        <dbReference type="Rhea" id="RHEA-COMP:10132"/>
        <dbReference type="Rhea" id="RHEA-COMP:13555"/>
        <dbReference type="Rhea" id="RHEA-COMP:13556"/>
        <dbReference type="ChEBI" id="CHEBI:29950"/>
        <dbReference type="ChEBI" id="CHEBI:82612"/>
        <dbReference type="ChEBI" id="CHEBI:137386"/>
        <dbReference type="ChEBI" id="CHEBI:137387"/>
        <dbReference type="EC" id="2.1.1.63"/>
    </reaction>
</comment>
<dbReference type="Pfam" id="PF01035">
    <property type="entry name" value="DNA_binding_1"/>
    <property type="match status" value="1"/>
</dbReference>
<feature type="active site" description="Nucleophile; methyl group acceptor" evidence="8">
    <location>
        <position position="128"/>
    </location>
</feature>
<evidence type="ECO:0000256" key="8">
    <source>
        <dbReference type="HAMAP-Rule" id="MF_00772"/>
    </source>
</evidence>
<name>A0A1I5JMA9_9GAMM</name>
<keyword evidence="5 8" id="KW-0227">DNA damage</keyword>
<dbReference type="FunFam" id="1.10.10.10:FF:000337">
    <property type="entry name" value="Methylated-DNA--protein-cysteine methyltransferase"/>
    <property type="match status" value="1"/>
</dbReference>
<dbReference type="EC" id="2.1.1.63" evidence="8"/>
<dbReference type="CDD" id="cd06445">
    <property type="entry name" value="ATase"/>
    <property type="match status" value="1"/>
</dbReference>
<dbReference type="HAMAP" id="MF_00772">
    <property type="entry name" value="OGT"/>
    <property type="match status" value="1"/>
</dbReference>
<keyword evidence="2 8" id="KW-0963">Cytoplasm</keyword>
<dbReference type="InterPro" id="IPR023546">
    <property type="entry name" value="MGMT"/>
</dbReference>
<dbReference type="GO" id="GO:0003908">
    <property type="term" value="F:methylated-DNA-[protein]-cysteine S-methyltransferase activity"/>
    <property type="evidence" value="ECO:0007669"/>
    <property type="project" value="UniProtKB-UniRule"/>
</dbReference>
<comment type="miscellaneous">
    <text evidence="8">This enzyme catalyzes only one turnover and therefore is not strictly catalytic. According to one definition, an enzyme is a biocatalyst that acts repeatedly and over many reaction cycles.</text>
</comment>
<dbReference type="GO" id="GO:0006307">
    <property type="term" value="P:DNA alkylation repair"/>
    <property type="evidence" value="ECO:0007669"/>
    <property type="project" value="UniProtKB-UniRule"/>
</dbReference>
<dbReference type="STRING" id="1121869.SAMN03084138_00283"/>
<dbReference type="EMBL" id="FOWR01000001">
    <property type="protein sequence ID" value="SFO73673.1"/>
    <property type="molecule type" value="Genomic_DNA"/>
</dbReference>
<evidence type="ECO:0000256" key="2">
    <source>
        <dbReference type="ARBA" id="ARBA00022490"/>
    </source>
</evidence>
<dbReference type="Proteomes" id="UP000182692">
    <property type="component" value="Unassembled WGS sequence"/>
</dbReference>
<comment type="catalytic activity">
    <reaction evidence="7 8">
        <text>a 6-O-methyl-2'-deoxyguanosine in DNA + L-cysteinyl-[protein] = S-methyl-L-cysteinyl-[protein] + a 2'-deoxyguanosine in DNA</text>
        <dbReference type="Rhea" id="RHEA:24000"/>
        <dbReference type="Rhea" id="RHEA-COMP:10131"/>
        <dbReference type="Rhea" id="RHEA-COMP:10132"/>
        <dbReference type="Rhea" id="RHEA-COMP:11367"/>
        <dbReference type="Rhea" id="RHEA-COMP:11368"/>
        <dbReference type="ChEBI" id="CHEBI:29950"/>
        <dbReference type="ChEBI" id="CHEBI:82612"/>
        <dbReference type="ChEBI" id="CHEBI:85445"/>
        <dbReference type="ChEBI" id="CHEBI:85448"/>
        <dbReference type="EC" id="2.1.1.63"/>
    </reaction>
</comment>
<gene>
    <name evidence="11" type="ORF">SAMN03084138_00283</name>
</gene>
<evidence type="ECO:0000256" key="3">
    <source>
        <dbReference type="ARBA" id="ARBA00022603"/>
    </source>
</evidence>
<keyword evidence="6 8" id="KW-0234">DNA repair</keyword>
<dbReference type="InterPro" id="IPR036631">
    <property type="entry name" value="MGMT_N_sf"/>
</dbReference>
<dbReference type="Gene3D" id="1.10.10.10">
    <property type="entry name" value="Winged helix-like DNA-binding domain superfamily/Winged helix DNA-binding domain"/>
    <property type="match status" value="1"/>
</dbReference>
<dbReference type="OrthoDB" id="9811249at2"/>
<dbReference type="GeneID" id="35873693"/>
<comment type="function">
    <text evidence="8">Involved in the cellular defense against the biological effects of O6-methylguanine (O6-MeG) and O4-methylthymine (O4-MeT) in DNA. Repairs the methylated nucleobase in DNA by stoichiometrically transferring the methyl group to a cysteine residue in the enzyme. This is a suicide reaction: the enzyme is irreversibly inactivated.</text>
</comment>
<dbReference type="Gene3D" id="3.30.160.70">
    <property type="entry name" value="Methylated DNA-protein cysteine methyltransferase domain"/>
    <property type="match status" value="1"/>
</dbReference>
<accession>A0A1I5JMA9</accession>
<dbReference type="SUPFAM" id="SSF46767">
    <property type="entry name" value="Methylated DNA-protein cysteine methyltransferase, C-terminal domain"/>
    <property type="match status" value="1"/>
</dbReference>
<dbReference type="NCBIfam" id="TIGR00589">
    <property type="entry name" value="ogt"/>
    <property type="match status" value="1"/>
</dbReference>
<comment type="subcellular location">
    <subcellularLocation>
        <location evidence="8">Cytoplasm</location>
    </subcellularLocation>
</comment>
<comment type="similarity">
    <text evidence="8">Belongs to the MGMT family.</text>
</comment>
<dbReference type="InterPro" id="IPR036217">
    <property type="entry name" value="MethylDNA_cys_MeTrfase_DNAb"/>
</dbReference>
<dbReference type="InterPro" id="IPR008332">
    <property type="entry name" value="MethylG_MeTrfase_N"/>
</dbReference>
<dbReference type="PROSITE" id="PS00374">
    <property type="entry name" value="MGMT"/>
    <property type="match status" value="1"/>
</dbReference>
<evidence type="ECO:0000256" key="1">
    <source>
        <dbReference type="ARBA" id="ARBA00001286"/>
    </source>
</evidence>
<evidence type="ECO:0000256" key="7">
    <source>
        <dbReference type="ARBA" id="ARBA00049348"/>
    </source>
</evidence>
<protein>
    <recommendedName>
        <fullName evidence="8">Methylated-DNA--protein-cysteine methyltransferase</fullName>
        <ecNumber evidence="8">2.1.1.63</ecNumber>
    </recommendedName>
    <alternativeName>
        <fullName evidence="8">6-O-methylguanine-DNA methyltransferase</fullName>
        <shortName evidence="8">MGMT</shortName>
    </alternativeName>
    <alternativeName>
        <fullName evidence="8">O-6-methylguanine-DNA-alkyltransferase</fullName>
    </alternativeName>
</protein>
<keyword evidence="4 8" id="KW-0808">Transferase</keyword>
<evidence type="ECO:0000313" key="12">
    <source>
        <dbReference type="Proteomes" id="UP000182692"/>
    </source>
</evidence>
<evidence type="ECO:0000256" key="4">
    <source>
        <dbReference type="ARBA" id="ARBA00022679"/>
    </source>
</evidence>
<evidence type="ECO:0000313" key="11">
    <source>
        <dbReference type="EMBL" id="SFO73673.1"/>
    </source>
</evidence>